<dbReference type="AlphaFoldDB" id="A0A1I5EQW9"/>
<dbReference type="EMBL" id="FOWD01000010">
    <property type="protein sequence ID" value="SFO13915.1"/>
    <property type="molecule type" value="Genomic_DNA"/>
</dbReference>
<organism evidence="1 2">
    <name type="scientific">Anaerocolumna aminovalerica</name>
    <dbReference type="NCBI Taxonomy" id="1527"/>
    <lineage>
        <taxon>Bacteria</taxon>
        <taxon>Bacillati</taxon>
        <taxon>Bacillota</taxon>
        <taxon>Clostridia</taxon>
        <taxon>Lachnospirales</taxon>
        <taxon>Lachnospiraceae</taxon>
        <taxon>Anaerocolumna</taxon>
    </lineage>
</organism>
<name>A0A1I5EQW9_9FIRM</name>
<protein>
    <submittedName>
        <fullName evidence="1">Uncharacterized protein</fullName>
    </submittedName>
</protein>
<evidence type="ECO:0000313" key="2">
    <source>
        <dbReference type="Proteomes" id="UP000198806"/>
    </source>
</evidence>
<dbReference type="STRING" id="1527.SAMN04489757_11096"/>
<keyword evidence="2" id="KW-1185">Reference proteome</keyword>
<reference evidence="1 2" key="1">
    <citation type="submission" date="2016-10" db="EMBL/GenBank/DDBJ databases">
        <authorList>
            <person name="de Groot N.N."/>
        </authorList>
    </citation>
    <scope>NUCLEOTIDE SEQUENCE [LARGE SCALE GENOMIC DNA]</scope>
    <source>
        <strain evidence="1 2">DSM 1283</strain>
    </source>
</reference>
<dbReference type="RefSeq" id="WP_091685833.1">
    <property type="nucleotide sequence ID" value="NZ_BAABFM010000061.1"/>
</dbReference>
<evidence type="ECO:0000313" key="1">
    <source>
        <dbReference type="EMBL" id="SFO13915.1"/>
    </source>
</evidence>
<accession>A0A1I5EQW9</accession>
<sequence length="366" mass="42955">MSIEYQAMFWLRNVCESDLKAIQQKNNVDNSMVDGLREISSLLRNIYSDYRSFEISTAERVPTKIGIMADDLENYHNLTETIDCLYGIAKGGILQVDGMDSYLIVQKDVFKKEFKKSISFPFEILEKHSFYFRYLKNGKEVSSYKLCDTFNVYYDNSNFLVSAMKYFVQNITEKNVKEDYAQTNILFYIADYDSALLNKTTRRKEMCPHRYGISKTLGTQGELWSFIMSTLCDQLKMNYDILLNPYVFPGWNFKFLNKKKTVCTFNIGVDRLFVRLPLSYELAKELIMTRDKLPQNIRECIERFGCVRCGKCTNESNIEIVDEIRLCKLNYSNFVTEDSRLIAIELTTKDETELIIRLIKELIHRF</sequence>
<gene>
    <name evidence="1" type="ORF">SAMN04489757_11096</name>
</gene>
<dbReference type="Proteomes" id="UP000198806">
    <property type="component" value="Unassembled WGS sequence"/>
</dbReference>
<proteinExistence type="predicted"/>
<dbReference type="OrthoDB" id="2084663at2"/>